<keyword evidence="1" id="KW-0732">Signal</keyword>
<dbReference type="SUPFAM" id="SSF50685">
    <property type="entry name" value="Barwin-like endoglucanases"/>
    <property type="match status" value="1"/>
</dbReference>
<accession>A0A2Z5FXF5</accession>
<comment type="function">
    <text evidence="4">Lytic transglycosylase with a strong preference for naked glycan strands that lack stem peptides.</text>
</comment>
<dbReference type="GO" id="GO:0042834">
    <property type="term" value="F:peptidoglycan binding"/>
    <property type="evidence" value="ECO:0007669"/>
    <property type="project" value="InterPro"/>
</dbReference>
<dbReference type="AlphaFoldDB" id="A0A2Z5FXF5"/>
<dbReference type="SUPFAM" id="SSF110997">
    <property type="entry name" value="Sporulation related repeat"/>
    <property type="match status" value="1"/>
</dbReference>
<dbReference type="GO" id="GO:0071555">
    <property type="term" value="P:cell wall organization"/>
    <property type="evidence" value="ECO:0007669"/>
    <property type="project" value="UniProtKB-KW"/>
</dbReference>
<dbReference type="InterPro" id="IPR036908">
    <property type="entry name" value="RlpA-like_sf"/>
</dbReference>
<evidence type="ECO:0000256" key="3">
    <source>
        <dbReference type="ARBA" id="ARBA00023316"/>
    </source>
</evidence>
<evidence type="ECO:0000256" key="2">
    <source>
        <dbReference type="ARBA" id="ARBA00023239"/>
    </source>
</evidence>
<dbReference type="NCBIfam" id="TIGR00413">
    <property type="entry name" value="rlpA"/>
    <property type="match status" value="1"/>
</dbReference>
<dbReference type="GO" id="GO:0008932">
    <property type="term" value="F:lytic endotransglycosylase activity"/>
    <property type="evidence" value="ECO:0007669"/>
    <property type="project" value="UniProtKB-UniRule"/>
</dbReference>
<evidence type="ECO:0000259" key="7">
    <source>
        <dbReference type="PROSITE" id="PS51724"/>
    </source>
</evidence>
<evidence type="ECO:0000256" key="6">
    <source>
        <dbReference type="SAM" id="MobiDB-lite"/>
    </source>
</evidence>
<dbReference type="InterPro" id="IPR009009">
    <property type="entry name" value="RlpA-like_DPBB"/>
</dbReference>
<dbReference type="InterPro" id="IPR012997">
    <property type="entry name" value="RplA"/>
</dbReference>
<dbReference type="Gene3D" id="2.40.40.10">
    <property type="entry name" value="RlpA-like domain"/>
    <property type="match status" value="1"/>
</dbReference>
<dbReference type="Pfam" id="PF03330">
    <property type="entry name" value="DPBB_1"/>
    <property type="match status" value="1"/>
</dbReference>
<sequence>MKTVLTRLGPSAIADLPRRGALLGSTLGSVPNSVPGPAFGSVFGSLIFLLLASGCARHQPPVVIASAAAPVLPAPTPPEAPVANAPAPGALPPTAKATSPEKSPPADSPGDAALVAAGTPIYSETGKASWYGPPYNRRKGANGQIYNQDAMTAAHRTLPMNSLLRVTNIQTGQSAIMRVTDRGPFVPDRVLDLSLASARAVGVYLPGTAQVRIEVFETPAPIAQGGRWCVQIGAIQSEREAKKIEAHLQKKYTTANVIEFTGPTGHWVRIRPANDDKQRALEIASKDRPSAGNAYLVRLD</sequence>
<dbReference type="KEGG" id="abas:ACPOL_2244"/>
<dbReference type="PANTHER" id="PTHR34183:SF8">
    <property type="entry name" value="ENDOLYTIC PEPTIDOGLYCAN TRANSGLYCOSYLASE RLPA-RELATED"/>
    <property type="match status" value="1"/>
</dbReference>
<dbReference type="HAMAP" id="MF_02071">
    <property type="entry name" value="RlpA"/>
    <property type="match status" value="1"/>
</dbReference>
<dbReference type="EC" id="4.2.2.-" evidence="4"/>
<evidence type="ECO:0000313" key="8">
    <source>
        <dbReference type="EMBL" id="AXC11568.1"/>
    </source>
</evidence>
<feature type="compositionally biased region" description="Low complexity" evidence="6">
    <location>
        <begin position="81"/>
        <end position="97"/>
    </location>
</feature>
<comment type="similarity">
    <text evidence="4 5">Belongs to the RlpA family.</text>
</comment>
<dbReference type="PANTHER" id="PTHR34183">
    <property type="entry name" value="ENDOLYTIC PEPTIDOGLYCAN TRANSGLYCOSYLASE RLPA"/>
    <property type="match status" value="1"/>
</dbReference>
<dbReference type="OrthoDB" id="9779128at2"/>
<gene>
    <name evidence="4" type="primary">rlpA</name>
    <name evidence="8" type="ORF">ACPOL_2244</name>
</gene>
<protein>
    <recommendedName>
        <fullName evidence="4">Probable endolytic peptidoglycan transglycosylase RlpA</fullName>
        <ecNumber evidence="4">4.2.2.-</ecNumber>
    </recommendedName>
</protein>
<dbReference type="GO" id="GO:0000270">
    <property type="term" value="P:peptidoglycan metabolic process"/>
    <property type="evidence" value="ECO:0007669"/>
    <property type="project" value="UniProtKB-UniRule"/>
</dbReference>
<keyword evidence="9" id="KW-1185">Reference proteome</keyword>
<proteinExistence type="inferred from homology"/>
<evidence type="ECO:0000313" key="9">
    <source>
        <dbReference type="Proteomes" id="UP000253606"/>
    </source>
</evidence>
<name>A0A2Z5FXF5_9BACT</name>
<evidence type="ECO:0000256" key="1">
    <source>
        <dbReference type="ARBA" id="ARBA00022729"/>
    </source>
</evidence>
<feature type="region of interest" description="Disordered" evidence="6">
    <location>
        <begin position="79"/>
        <end position="111"/>
    </location>
</feature>
<dbReference type="Proteomes" id="UP000253606">
    <property type="component" value="Chromosome"/>
</dbReference>
<keyword evidence="8" id="KW-0449">Lipoprotein</keyword>
<keyword evidence="2 4" id="KW-0456">Lyase</keyword>
<dbReference type="InterPro" id="IPR036680">
    <property type="entry name" value="SPOR-like_sf"/>
</dbReference>
<dbReference type="PROSITE" id="PS51724">
    <property type="entry name" value="SPOR"/>
    <property type="match status" value="1"/>
</dbReference>
<organism evidence="8 9">
    <name type="scientific">Acidisarcina polymorpha</name>
    <dbReference type="NCBI Taxonomy" id="2211140"/>
    <lineage>
        <taxon>Bacteria</taxon>
        <taxon>Pseudomonadati</taxon>
        <taxon>Acidobacteriota</taxon>
        <taxon>Terriglobia</taxon>
        <taxon>Terriglobales</taxon>
        <taxon>Acidobacteriaceae</taxon>
        <taxon>Acidisarcina</taxon>
    </lineage>
</organism>
<dbReference type="CDD" id="cd22268">
    <property type="entry name" value="DPBB_RlpA-like"/>
    <property type="match status" value="1"/>
</dbReference>
<evidence type="ECO:0000256" key="5">
    <source>
        <dbReference type="RuleBase" id="RU003495"/>
    </source>
</evidence>
<keyword evidence="3 4" id="KW-0961">Cell wall biogenesis/degradation</keyword>
<dbReference type="EMBL" id="CP030840">
    <property type="protein sequence ID" value="AXC11568.1"/>
    <property type="molecule type" value="Genomic_DNA"/>
</dbReference>
<reference evidence="8 9" key="1">
    <citation type="journal article" date="2018" name="Front. Microbiol.">
        <title>Hydrolytic Capabilities as a Key to Environmental Success: Chitinolytic and Cellulolytic Acidobacteria From Acidic Sub-arctic Soils and Boreal Peatlands.</title>
        <authorList>
            <person name="Belova S.E."/>
            <person name="Ravin N.V."/>
            <person name="Pankratov T.A."/>
            <person name="Rakitin A.L."/>
            <person name="Ivanova A.A."/>
            <person name="Beletsky A.V."/>
            <person name="Mardanov A.V."/>
            <person name="Sinninghe Damste J.S."/>
            <person name="Dedysh S.N."/>
        </authorList>
    </citation>
    <scope>NUCLEOTIDE SEQUENCE [LARGE SCALE GENOMIC DNA]</scope>
    <source>
        <strain evidence="8 9">SBC82</strain>
    </source>
</reference>
<evidence type="ECO:0000256" key="4">
    <source>
        <dbReference type="HAMAP-Rule" id="MF_02071"/>
    </source>
</evidence>
<dbReference type="InterPro" id="IPR034718">
    <property type="entry name" value="RlpA"/>
</dbReference>
<feature type="domain" description="SPOR" evidence="7">
    <location>
        <begin position="222"/>
        <end position="300"/>
    </location>
</feature>
<dbReference type="InterPro" id="IPR007730">
    <property type="entry name" value="SPOR-like_dom"/>
</dbReference>
<dbReference type="Pfam" id="PF05036">
    <property type="entry name" value="SPOR"/>
    <property type="match status" value="1"/>
</dbReference>